<protein>
    <submittedName>
        <fullName evidence="2">Uncharacterized protein</fullName>
    </submittedName>
</protein>
<dbReference type="EMBL" id="CM002927">
    <property type="protein sequence ID" value="KGN47890.1"/>
    <property type="molecule type" value="Genomic_DNA"/>
</dbReference>
<reference evidence="2 3" key="2">
    <citation type="journal article" date="2009" name="PLoS ONE">
        <title>An integrated genetic and cytogenetic map of the cucumber genome.</title>
        <authorList>
            <person name="Ren Y."/>
            <person name="Zhang Z."/>
            <person name="Liu J."/>
            <person name="Staub J.E."/>
            <person name="Han Y."/>
            <person name="Cheng Z."/>
            <person name="Li X."/>
            <person name="Lu J."/>
            <person name="Miao H."/>
            <person name="Kang H."/>
            <person name="Xie B."/>
            <person name="Gu X."/>
            <person name="Wang X."/>
            <person name="Du Y."/>
            <person name="Jin W."/>
            <person name="Huang S."/>
        </authorList>
    </citation>
    <scope>NUCLEOTIDE SEQUENCE [LARGE SCALE GENOMIC DNA]</scope>
    <source>
        <strain evidence="3">cv. 9930</strain>
    </source>
</reference>
<feature type="region of interest" description="Disordered" evidence="1">
    <location>
        <begin position="1"/>
        <end position="20"/>
    </location>
</feature>
<reference evidence="2 3" key="1">
    <citation type="journal article" date="2009" name="Nat. Genet.">
        <title>The genome of the cucumber, Cucumis sativus L.</title>
        <authorList>
            <person name="Huang S."/>
            <person name="Li R."/>
            <person name="Zhang Z."/>
            <person name="Li L."/>
            <person name="Gu X."/>
            <person name="Fan W."/>
            <person name="Lucas W.J."/>
            <person name="Wang X."/>
            <person name="Xie B."/>
            <person name="Ni P."/>
            <person name="Ren Y."/>
            <person name="Zhu H."/>
            <person name="Li J."/>
            <person name="Lin K."/>
            <person name="Jin W."/>
            <person name="Fei Z."/>
            <person name="Li G."/>
            <person name="Staub J."/>
            <person name="Kilian A."/>
            <person name="van der Vossen E.A."/>
            <person name="Wu Y."/>
            <person name="Guo J."/>
            <person name="He J."/>
            <person name="Jia Z."/>
            <person name="Ren Y."/>
            <person name="Tian G."/>
            <person name="Lu Y."/>
            <person name="Ruan J."/>
            <person name="Qian W."/>
            <person name="Wang M."/>
            <person name="Huang Q."/>
            <person name="Li B."/>
            <person name="Xuan Z."/>
            <person name="Cao J."/>
            <person name="Asan"/>
            <person name="Wu Z."/>
            <person name="Zhang J."/>
            <person name="Cai Q."/>
            <person name="Bai Y."/>
            <person name="Zhao B."/>
            <person name="Han Y."/>
            <person name="Li Y."/>
            <person name="Li X."/>
            <person name="Wang S."/>
            <person name="Shi Q."/>
            <person name="Liu S."/>
            <person name="Cho W.K."/>
            <person name="Kim J.Y."/>
            <person name="Xu Y."/>
            <person name="Heller-Uszynska K."/>
            <person name="Miao H."/>
            <person name="Cheng Z."/>
            <person name="Zhang S."/>
            <person name="Wu J."/>
            <person name="Yang Y."/>
            <person name="Kang H."/>
            <person name="Li M."/>
            <person name="Liang H."/>
            <person name="Ren X."/>
            <person name="Shi Z."/>
            <person name="Wen M."/>
            <person name="Jian M."/>
            <person name="Yang H."/>
            <person name="Zhang G."/>
            <person name="Yang Z."/>
            <person name="Chen R."/>
            <person name="Liu S."/>
            <person name="Li J."/>
            <person name="Ma L."/>
            <person name="Liu H."/>
            <person name="Zhou Y."/>
            <person name="Zhao J."/>
            <person name="Fang X."/>
            <person name="Li G."/>
            <person name="Fang L."/>
            <person name="Li Y."/>
            <person name="Liu D."/>
            <person name="Zheng H."/>
            <person name="Zhang Y."/>
            <person name="Qin N."/>
            <person name="Li Z."/>
            <person name="Yang G."/>
            <person name="Yang S."/>
            <person name="Bolund L."/>
            <person name="Kristiansen K."/>
            <person name="Zheng H."/>
            <person name="Li S."/>
            <person name="Zhang X."/>
            <person name="Yang H."/>
            <person name="Wang J."/>
            <person name="Sun R."/>
            <person name="Zhang B."/>
            <person name="Jiang S."/>
            <person name="Wang J."/>
            <person name="Du Y."/>
            <person name="Li S."/>
        </authorList>
    </citation>
    <scope>NUCLEOTIDE SEQUENCE [LARGE SCALE GENOMIC DNA]</scope>
    <source>
        <strain evidence="3">cv. 9930</strain>
    </source>
</reference>
<sequence>MNTRTESQVREREGGKKDESVGWGGCCLRVLHKSKEGWLICRDKKDGMERQRCKWLHLNC</sequence>
<dbReference type="Proteomes" id="UP000029981">
    <property type="component" value="Chromosome 6"/>
</dbReference>
<reference evidence="2 3" key="3">
    <citation type="journal article" date="2010" name="BMC Genomics">
        <title>Transcriptome sequencing and comparative analysis of cucumber flowers with different sex types.</title>
        <authorList>
            <person name="Guo S."/>
            <person name="Zheng Y."/>
            <person name="Joung J.G."/>
            <person name="Liu S."/>
            <person name="Zhang Z."/>
            <person name="Crasta O.R."/>
            <person name="Sobral B.W."/>
            <person name="Xu Y."/>
            <person name="Huang S."/>
            <person name="Fei Z."/>
        </authorList>
    </citation>
    <scope>NUCLEOTIDE SEQUENCE [LARGE SCALE GENOMIC DNA]</scope>
    <source>
        <strain evidence="3">cv. 9930</strain>
    </source>
</reference>
<dbReference type="Gramene" id="KGN47890">
    <property type="protein sequence ID" value="KGN47890"/>
    <property type="gene ID" value="Csa_6G409960"/>
</dbReference>
<dbReference type="AlphaFoldDB" id="A0A0A0KDV2"/>
<gene>
    <name evidence="2" type="ORF">Csa_6G409960</name>
</gene>
<evidence type="ECO:0000256" key="1">
    <source>
        <dbReference type="SAM" id="MobiDB-lite"/>
    </source>
</evidence>
<keyword evidence="3" id="KW-1185">Reference proteome</keyword>
<feature type="compositionally biased region" description="Basic and acidic residues" evidence="1">
    <location>
        <begin position="7"/>
        <end position="20"/>
    </location>
</feature>
<proteinExistence type="predicted"/>
<evidence type="ECO:0000313" key="2">
    <source>
        <dbReference type="EMBL" id="KGN47890.1"/>
    </source>
</evidence>
<evidence type="ECO:0000313" key="3">
    <source>
        <dbReference type="Proteomes" id="UP000029981"/>
    </source>
</evidence>
<organism evidence="2 3">
    <name type="scientific">Cucumis sativus</name>
    <name type="common">Cucumber</name>
    <dbReference type="NCBI Taxonomy" id="3659"/>
    <lineage>
        <taxon>Eukaryota</taxon>
        <taxon>Viridiplantae</taxon>
        <taxon>Streptophyta</taxon>
        <taxon>Embryophyta</taxon>
        <taxon>Tracheophyta</taxon>
        <taxon>Spermatophyta</taxon>
        <taxon>Magnoliopsida</taxon>
        <taxon>eudicotyledons</taxon>
        <taxon>Gunneridae</taxon>
        <taxon>Pentapetalae</taxon>
        <taxon>rosids</taxon>
        <taxon>fabids</taxon>
        <taxon>Cucurbitales</taxon>
        <taxon>Cucurbitaceae</taxon>
        <taxon>Benincaseae</taxon>
        <taxon>Cucumis</taxon>
    </lineage>
</organism>
<reference evidence="2 3" key="4">
    <citation type="journal article" date="2011" name="BMC Genomics">
        <title>RNA-Seq improves annotation of protein-coding genes in the cucumber genome.</title>
        <authorList>
            <person name="Li Z."/>
            <person name="Zhang Z."/>
            <person name="Yan P."/>
            <person name="Huang S."/>
            <person name="Fei Z."/>
            <person name="Lin K."/>
        </authorList>
    </citation>
    <scope>NUCLEOTIDE SEQUENCE [LARGE SCALE GENOMIC DNA]</scope>
    <source>
        <strain evidence="3">cv. 9930</strain>
    </source>
</reference>
<name>A0A0A0KDV2_CUCSA</name>
<accession>A0A0A0KDV2</accession>